<gene>
    <name evidence="7" type="ORF">C2845_PM01G44760</name>
</gene>
<proteinExistence type="inferred from homology"/>
<comment type="subcellular location">
    <subcellularLocation>
        <location evidence="5">Cytoplasm</location>
    </subcellularLocation>
    <subcellularLocation>
        <location evidence="5">Nucleus</location>
    </subcellularLocation>
</comment>
<feature type="transmembrane region" description="Helical" evidence="6">
    <location>
        <begin position="30"/>
        <end position="52"/>
    </location>
</feature>
<dbReference type="PANTHER" id="PTHR21231:SF8">
    <property type="entry name" value="GPN-LOOP GTPASE 1"/>
    <property type="match status" value="1"/>
</dbReference>
<protein>
    <recommendedName>
        <fullName evidence="5">GPN-loop GTPase</fullName>
        <ecNumber evidence="5">3.6.5.-</ecNumber>
    </recommendedName>
</protein>
<keyword evidence="3 5" id="KW-0378">Hydrolase</keyword>
<keyword evidence="4 5" id="KW-0342">GTP-binding</keyword>
<name>A0A3L6TQC1_PANMI</name>
<keyword evidence="8" id="KW-1185">Reference proteome</keyword>
<evidence type="ECO:0000256" key="5">
    <source>
        <dbReference type="RuleBase" id="RU365059"/>
    </source>
</evidence>
<keyword evidence="6" id="KW-0812">Transmembrane</keyword>
<dbReference type="Gene3D" id="3.40.50.300">
    <property type="entry name" value="P-loop containing nucleotide triphosphate hydrolases"/>
    <property type="match status" value="1"/>
</dbReference>
<dbReference type="EMBL" id="PQIB02000001">
    <property type="protein sequence ID" value="RLN42449.1"/>
    <property type="molecule type" value="Genomic_DNA"/>
</dbReference>
<sequence length="113" mass="12659">MAEIDRSVSRVRKTVHKALYAKTNDKKKSFLGYIYVVNLDPAVLIISFGANIDIRATVRYKDVMKEYGLGPNGGILTSLKGEDFFIGTKTVPLHHVPTPHRIADIDIGHECQY</sequence>
<keyword evidence="6" id="KW-0472">Membrane</keyword>
<evidence type="ECO:0000256" key="2">
    <source>
        <dbReference type="ARBA" id="ARBA00022741"/>
    </source>
</evidence>
<dbReference type="GO" id="GO:0005525">
    <property type="term" value="F:GTP binding"/>
    <property type="evidence" value="ECO:0007669"/>
    <property type="project" value="UniProtKB-KW"/>
</dbReference>
<dbReference type="Pfam" id="PF03029">
    <property type="entry name" value="ATP_bind_1"/>
    <property type="match status" value="1"/>
</dbReference>
<dbReference type="InterPro" id="IPR027417">
    <property type="entry name" value="P-loop_NTPase"/>
</dbReference>
<organism evidence="7 8">
    <name type="scientific">Panicum miliaceum</name>
    <name type="common">Proso millet</name>
    <name type="synonym">Broomcorn millet</name>
    <dbReference type="NCBI Taxonomy" id="4540"/>
    <lineage>
        <taxon>Eukaryota</taxon>
        <taxon>Viridiplantae</taxon>
        <taxon>Streptophyta</taxon>
        <taxon>Embryophyta</taxon>
        <taxon>Tracheophyta</taxon>
        <taxon>Spermatophyta</taxon>
        <taxon>Magnoliopsida</taxon>
        <taxon>Liliopsida</taxon>
        <taxon>Poales</taxon>
        <taxon>Poaceae</taxon>
        <taxon>PACMAD clade</taxon>
        <taxon>Panicoideae</taxon>
        <taxon>Panicodae</taxon>
        <taxon>Paniceae</taxon>
        <taxon>Panicinae</taxon>
        <taxon>Panicum</taxon>
        <taxon>Panicum sect. Panicum</taxon>
    </lineage>
</organism>
<comment type="subunit">
    <text evidence="5">Binds to RNA polymerase II.</text>
</comment>
<keyword evidence="2 5" id="KW-0547">Nucleotide-binding</keyword>
<dbReference type="STRING" id="4540.A0A3L6TQC1"/>
<keyword evidence="5" id="KW-0963">Cytoplasm</keyword>
<dbReference type="InterPro" id="IPR004130">
    <property type="entry name" value="Gpn"/>
</dbReference>
<dbReference type="EC" id="3.6.5.-" evidence="5"/>
<dbReference type="Proteomes" id="UP000275267">
    <property type="component" value="Unassembled WGS sequence"/>
</dbReference>
<dbReference type="GO" id="GO:0005634">
    <property type="term" value="C:nucleus"/>
    <property type="evidence" value="ECO:0007669"/>
    <property type="project" value="UniProtKB-SubCell"/>
</dbReference>
<reference evidence="8" key="1">
    <citation type="journal article" date="2019" name="Nat. Commun.">
        <title>The genome of broomcorn millet.</title>
        <authorList>
            <person name="Zou C."/>
            <person name="Miki D."/>
            <person name="Li D."/>
            <person name="Tang Q."/>
            <person name="Xiao L."/>
            <person name="Rajput S."/>
            <person name="Deng P."/>
            <person name="Jia W."/>
            <person name="Huang R."/>
            <person name="Zhang M."/>
            <person name="Sun Y."/>
            <person name="Hu J."/>
            <person name="Fu X."/>
            <person name="Schnable P.S."/>
            <person name="Li F."/>
            <person name="Zhang H."/>
            <person name="Feng B."/>
            <person name="Zhu X."/>
            <person name="Liu R."/>
            <person name="Schnable J.C."/>
            <person name="Zhu J.-K."/>
            <person name="Zhang H."/>
        </authorList>
    </citation>
    <scope>NUCLEOTIDE SEQUENCE [LARGE SCALE GENOMIC DNA]</scope>
</reference>
<dbReference type="GO" id="GO:0003924">
    <property type="term" value="F:GTPase activity"/>
    <property type="evidence" value="ECO:0007669"/>
    <property type="project" value="TreeGrafter"/>
</dbReference>
<evidence type="ECO:0000256" key="6">
    <source>
        <dbReference type="SAM" id="Phobius"/>
    </source>
</evidence>
<keyword evidence="6" id="KW-1133">Transmembrane helix</keyword>
<comment type="function">
    <text evidence="5">Small GTPase required for proper nuclear import of RNA polymerase II (RNAPII). May act at an RNAP assembly step prior to nuclear import.</text>
</comment>
<evidence type="ECO:0000256" key="4">
    <source>
        <dbReference type="ARBA" id="ARBA00023134"/>
    </source>
</evidence>
<comment type="caution">
    <text evidence="7">The sequence shown here is derived from an EMBL/GenBank/DDBJ whole genome shotgun (WGS) entry which is preliminary data.</text>
</comment>
<dbReference type="PANTHER" id="PTHR21231">
    <property type="entry name" value="XPA-BINDING PROTEIN 1-RELATED"/>
    <property type="match status" value="1"/>
</dbReference>
<evidence type="ECO:0000313" key="8">
    <source>
        <dbReference type="Proteomes" id="UP000275267"/>
    </source>
</evidence>
<comment type="similarity">
    <text evidence="1 5">Belongs to the GPN-loop GTPase family.</text>
</comment>
<dbReference type="GO" id="GO:0005737">
    <property type="term" value="C:cytoplasm"/>
    <property type="evidence" value="ECO:0007669"/>
    <property type="project" value="UniProtKB-SubCell"/>
</dbReference>
<accession>A0A3L6TQC1</accession>
<evidence type="ECO:0000313" key="7">
    <source>
        <dbReference type="EMBL" id="RLN42449.1"/>
    </source>
</evidence>
<evidence type="ECO:0000256" key="3">
    <source>
        <dbReference type="ARBA" id="ARBA00022801"/>
    </source>
</evidence>
<dbReference type="AlphaFoldDB" id="A0A3L6TQC1"/>
<evidence type="ECO:0000256" key="1">
    <source>
        <dbReference type="ARBA" id="ARBA00005290"/>
    </source>
</evidence>
<dbReference type="OrthoDB" id="243313at2759"/>